<dbReference type="PANTHER" id="PTHR11945:SF229">
    <property type="entry name" value="AGAMOUS-LIKE 55-RELATED"/>
    <property type="match status" value="1"/>
</dbReference>
<evidence type="ECO:0000256" key="3">
    <source>
        <dbReference type="ARBA" id="ARBA00023125"/>
    </source>
</evidence>
<keyword evidence="3" id="KW-0238">DNA-binding</keyword>
<sequence length="64" mass="7227">MKMVKDNISRQVTFSKLRIGLIKKANELSILCIAQIAIIVFSIGGKPFSFGNLSMEYVAERFPY</sequence>
<protein>
    <recommendedName>
        <fullName evidence="7">MADS-box domain-containing protein</fullName>
    </recommendedName>
</protein>
<dbReference type="EMBL" id="KK914347">
    <property type="protein sequence ID" value="KDP39734.1"/>
    <property type="molecule type" value="Genomic_DNA"/>
</dbReference>
<dbReference type="Proteomes" id="UP000027138">
    <property type="component" value="Unassembled WGS sequence"/>
</dbReference>
<proteinExistence type="predicted"/>
<evidence type="ECO:0000256" key="6">
    <source>
        <dbReference type="SAM" id="Phobius"/>
    </source>
</evidence>
<dbReference type="SMART" id="SM00432">
    <property type="entry name" value="MADS"/>
    <property type="match status" value="1"/>
</dbReference>
<dbReference type="Pfam" id="PF00319">
    <property type="entry name" value="SRF-TF"/>
    <property type="match status" value="1"/>
</dbReference>
<feature type="domain" description="MADS-box" evidence="7">
    <location>
        <begin position="1"/>
        <end position="54"/>
    </location>
</feature>
<evidence type="ECO:0000256" key="1">
    <source>
        <dbReference type="ARBA" id="ARBA00004123"/>
    </source>
</evidence>
<accession>A0A067L6Q1</accession>
<evidence type="ECO:0000313" key="9">
    <source>
        <dbReference type="Proteomes" id="UP000027138"/>
    </source>
</evidence>
<evidence type="ECO:0000256" key="4">
    <source>
        <dbReference type="ARBA" id="ARBA00023163"/>
    </source>
</evidence>
<keyword evidence="2" id="KW-0805">Transcription regulation</keyword>
<keyword evidence="5" id="KW-0539">Nucleus</keyword>
<reference evidence="8 9" key="1">
    <citation type="journal article" date="2014" name="PLoS ONE">
        <title>Global Analysis of Gene Expression Profiles in Physic Nut (Jatropha curcas L.) Seedlings Exposed to Salt Stress.</title>
        <authorList>
            <person name="Zhang L."/>
            <person name="Zhang C."/>
            <person name="Wu P."/>
            <person name="Chen Y."/>
            <person name="Li M."/>
            <person name="Jiang H."/>
            <person name="Wu G."/>
        </authorList>
    </citation>
    <scope>NUCLEOTIDE SEQUENCE [LARGE SCALE GENOMIC DNA]</scope>
    <source>
        <strain evidence="9">cv. GZQX0401</strain>
        <tissue evidence="8">Young leaves</tissue>
    </source>
</reference>
<keyword evidence="9" id="KW-1185">Reference proteome</keyword>
<keyword evidence="6" id="KW-1133">Transmembrane helix</keyword>
<gene>
    <name evidence="8" type="ORF">JCGZ_02754</name>
</gene>
<evidence type="ECO:0000259" key="7">
    <source>
        <dbReference type="PROSITE" id="PS50066"/>
    </source>
</evidence>
<comment type="subcellular location">
    <subcellularLocation>
        <location evidence="1">Nucleus</location>
    </subcellularLocation>
</comment>
<dbReference type="Gene3D" id="3.40.1810.10">
    <property type="entry name" value="Transcription factor, MADS-box"/>
    <property type="match status" value="1"/>
</dbReference>
<dbReference type="OrthoDB" id="1898716at2759"/>
<dbReference type="SUPFAM" id="SSF55455">
    <property type="entry name" value="SRF-like"/>
    <property type="match status" value="1"/>
</dbReference>
<feature type="transmembrane region" description="Helical" evidence="6">
    <location>
        <begin position="28"/>
        <end position="45"/>
    </location>
</feature>
<dbReference type="InterPro" id="IPR002100">
    <property type="entry name" value="TF_MADSbox"/>
</dbReference>
<dbReference type="GO" id="GO:0000981">
    <property type="term" value="F:DNA-binding transcription factor activity, RNA polymerase II-specific"/>
    <property type="evidence" value="ECO:0007669"/>
    <property type="project" value="TreeGrafter"/>
</dbReference>
<keyword evidence="6" id="KW-0472">Membrane</keyword>
<keyword evidence="6" id="KW-0812">Transmembrane</keyword>
<evidence type="ECO:0000313" key="8">
    <source>
        <dbReference type="EMBL" id="KDP39734.1"/>
    </source>
</evidence>
<organism evidence="8 9">
    <name type="scientific">Jatropha curcas</name>
    <name type="common">Barbados nut</name>
    <dbReference type="NCBI Taxonomy" id="180498"/>
    <lineage>
        <taxon>Eukaryota</taxon>
        <taxon>Viridiplantae</taxon>
        <taxon>Streptophyta</taxon>
        <taxon>Embryophyta</taxon>
        <taxon>Tracheophyta</taxon>
        <taxon>Spermatophyta</taxon>
        <taxon>Magnoliopsida</taxon>
        <taxon>eudicotyledons</taxon>
        <taxon>Gunneridae</taxon>
        <taxon>Pentapetalae</taxon>
        <taxon>rosids</taxon>
        <taxon>fabids</taxon>
        <taxon>Malpighiales</taxon>
        <taxon>Euphorbiaceae</taxon>
        <taxon>Crotonoideae</taxon>
        <taxon>Jatropheae</taxon>
        <taxon>Jatropha</taxon>
    </lineage>
</organism>
<dbReference type="InterPro" id="IPR036879">
    <property type="entry name" value="TF_MADSbox_sf"/>
</dbReference>
<dbReference type="PANTHER" id="PTHR11945">
    <property type="entry name" value="MADS BOX PROTEIN"/>
    <property type="match status" value="1"/>
</dbReference>
<dbReference type="GO" id="GO:0000978">
    <property type="term" value="F:RNA polymerase II cis-regulatory region sequence-specific DNA binding"/>
    <property type="evidence" value="ECO:0007669"/>
    <property type="project" value="TreeGrafter"/>
</dbReference>
<evidence type="ECO:0000256" key="5">
    <source>
        <dbReference type="ARBA" id="ARBA00023242"/>
    </source>
</evidence>
<dbReference type="PRINTS" id="PR00404">
    <property type="entry name" value="MADSDOMAIN"/>
</dbReference>
<dbReference type="AlphaFoldDB" id="A0A067L6Q1"/>
<dbReference type="GO" id="GO:0046983">
    <property type="term" value="F:protein dimerization activity"/>
    <property type="evidence" value="ECO:0007669"/>
    <property type="project" value="InterPro"/>
</dbReference>
<evidence type="ECO:0000256" key="2">
    <source>
        <dbReference type="ARBA" id="ARBA00023015"/>
    </source>
</evidence>
<name>A0A067L6Q1_JATCU</name>
<dbReference type="PROSITE" id="PS50066">
    <property type="entry name" value="MADS_BOX_2"/>
    <property type="match status" value="1"/>
</dbReference>
<keyword evidence="4" id="KW-0804">Transcription</keyword>
<dbReference type="GO" id="GO:0005634">
    <property type="term" value="C:nucleus"/>
    <property type="evidence" value="ECO:0007669"/>
    <property type="project" value="UniProtKB-SubCell"/>
</dbReference>